<name>A0A193BZ00_AMYOR</name>
<evidence type="ECO:0000313" key="2">
    <source>
        <dbReference type="EMBL" id="ANN17471.1"/>
    </source>
</evidence>
<protein>
    <submittedName>
        <fullName evidence="2">Uncharacterized protein</fullName>
    </submittedName>
</protein>
<dbReference type="AlphaFoldDB" id="A0A193BZ00"/>
<gene>
    <name evidence="2" type="ORF">SD37_18665</name>
</gene>
<feature type="region of interest" description="Disordered" evidence="1">
    <location>
        <begin position="1"/>
        <end position="83"/>
    </location>
</feature>
<keyword evidence="3" id="KW-1185">Reference proteome</keyword>
<evidence type="ECO:0000256" key="1">
    <source>
        <dbReference type="SAM" id="MobiDB-lite"/>
    </source>
</evidence>
<evidence type="ECO:0000313" key="3">
    <source>
        <dbReference type="Proteomes" id="UP000093695"/>
    </source>
</evidence>
<dbReference type="EMBL" id="CP016174">
    <property type="protein sequence ID" value="ANN17471.1"/>
    <property type="molecule type" value="Genomic_DNA"/>
</dbReference>
<accession>A0A193BZ00</accession>
<organism evidence="2 3">
    <name type="scientific">Amycolatopsis orientalis</name>
    <name type="common">Nocardia orientalis</name>
    <dbReference type="NCBI Taxonomy" id="31958"/>
    <lineage>
        <taxon>Bacteria</taxon>
        <taxon>Bacillati</taxon>
        <taxon>Actinomycetota</taxon>
        <taxon>Actinomycetes</taxon>
        <taxon>Pseudonocardiales</taxon>
        <taxon>Pseudonocardiaceae</taxon>
        <taxon>Amycolatopsis</taxon>
    </lineage>
</organism>
<sequence length="83" mass="8288">MGSRRISAAVTPMAAPAPSPVSTRPTTSRALLGTKATASTPRSIRPSPATVSDVGKRAPSRSPAGKAIAAATRYATSPLSSKA</sequence>
<dbReference type="KEGG" id="aori:SD37_18665"/>
<feature type="compositionally biased region" description="Polar residues" evidence="1">
    <location>
        <begin position="74"/>
        <end position="83"/>
    </location>
</feature>
<reference evidence="2 3" key="1">
    <citation type="journal article" date="2015" name="Genome Announc.">
        <title>Draft Genome Sequence of Norvancomycin-Producing Strain Amycolatopsis orientalis CPCC200066.</title>
        <authorList>
            <person name="Lei X."/>
            <person name="Yuan F."/>
            <person name="Shi Y."/>
            <person name="Li X."/>
            <person name="Wang L."/>
            <person name="Hong B."/>
        </authorList>
    </citation>
    <scope>NUCLEOTIDE SEQUENCE [LARGE SCALE GENOMIC DNA]</scope>
    <source>
        <strain evidence="2 3">B-37</strain>
    </source>
</reference>
<dbReference type="Proteomes" id="UP000093695">
    <property type="component" value="Chromosome"/>
</dbReference>
<feature type="compositionally biased region" description="Polar residues" evidence="1">
    <location>
        <begin position="20"/>
        <end position="29"/>
    </location>
</feature>
<proteinExistence type="predicted"/>
<dbReference type="STRING" id="31958.SD37_18665"/>